<keyword evidence="8 10" id="KW-1133">Transmembrane helix</keyword>
<keyword evidence="6 10" id="KW-0812">Transmembrane</keyword>
<evidence type="ECO:0000256" key="9">
    <source>
        <dbReference type="ARBA" id="ARBA00023136"/>
    </source>
</evidence>
<protein>
    <recommendedName>
        <fullName evidence="11">T2SS protein K first SAM-like domain-containing protein</fullName>
    </recommendedName>
</protein>
<evidence type="ECO:0000259" key="11">
    <source>
        <dbReference type="Pfam" id="PF21687"/>
    </source>
</evidence>
<keyword evidence="4" id="KW-1003">Cell membrane</keyword>
<accession>A0AA48M4C6</accession>
<dbReference type="Gene3D" id="1.10.40.60">
    <property type="entry name" value="EpsJ-like"/>
    <property type="match status" value="1"/>
</dbReference>
<evidence type="ECO:0000313" key="12">
    <source>
        <dbReference type="EMBL" id="CAJ0876405.1"/>
    </source>
</evidence>
<evidence type="ECO:0000256" key="8">
    <source>
        <dbReference type="ARBA" id="ARBA00022989"/>
    </source>
</evidence>
<evidence type="ECO:0000256" key="7">
    <source>
        <dbReference type="ARBA" id="ARBA00022927"/>
    </source>
</evidence>
<dbReference type="GO" id="GO:0009306">
    <property type="term" value="P:protein secretion"/>
    <property type="evidence" value="ECO:0007669"/>
    <property type="project" value="InterPro"/>
</dbReference>
<dbReference type="Pfam" id="PF21687">
    <property type="entry name" value="T2SSK_1st"/>
    <property type="match status" value="1"/>
</dbReference>
<evidence type="ECO:0000256" key="5">
    <source>
        <dbReference type="ARBA" id="ARBA00022519"/>
    </source>
</evidence>
<evidence type="ECO:0000256" key="10">
    <source>
        <dbReference type="SAM" id="Phobius"/>
    </source>
</evidence>
<dbReference type="PANTHER" id="PTHR38831">
    <property type="entry name" value="TYPE II SECRETION SYSTEM PROTEIN K"/>
    <property type="match status" value="1"/>
</dbReference>
<evidence type="ECO:0000256" key="1">
    <source>
        <dbReference type="ARBA" id="ARBA00004533"/>
    </source>
</evidence>
<feature type="domain" description="T2SS protein K first SAM-like" evidence="11">
    <location>
        <begin position="123"/>
        <end position="198"/>
    </location>
</feature>
<organism evidence="12">
    <name type="scientific">freshwater sediment metagenome</name>
    <dbReference type="NCBI Taxonomy" id="556182"/>
    <lineage>
        <taxon>unclassified sequences</taxon>
        <taxon>metagenomes</taxon>
        <taxon>ecological metagenomes</taxon>
    </lineage>
</organism>
<feature type="transmembrane region" description="Helical" evidence="10">
    <location>
        <begin position="12"/>
        <end position="34"/>
    </location>
</feature>
<keyword evidence="5" id="KW-0997">Cell inner membrane</keyword>
<comment type="subcellular location">
    <subcellularLocation>
        <location evidence="1">Cell inner membrane</location>
    </subcellularLocation>
</comment>
<dbReference type="InterPro" id="IPR038072">
    <property type="entry name" value="GspK_central_sf"/>
</dbReference>
<evidence type="ECO:0000256" key="4">
    <source>
        <dbReference type="ARBA" id="ARBA00022475"/>
    </source>
</evidence>
<dbReference type="EMBL" id="OY288114">
    <property type="protein sequence ID" value="CAJ0876405.1"/>
    <property type="molecule type" value="Genomic_DNA"/>
</dbReference>
<dbReference type="AlphaFoldDB" id="A0AA48M4C6"/>
<evidence type="ECO:0000256" key="2">
    <source>
        <dbReference type="ARBA" id="ARBA00007246"/>
    </source>
</evidence>
<evidence type="ECO:0000256" key="6">
    <source>
        <dbReference type="ARBA" id="ARBA00022692"/>
    </source>
</evidence>
<gene>
    <name evidence="12" type="ORF">AMST5_02782</name>
</gene>
<dbReference type="InterPro" id="IPR005628">
    <property type="entry name" value="GspK"/>
</dbReference>
<reference evidence="12" key="1">
    <citation type="submission" date="2023-07" db="EMBL/GenBank/DDBJ databases">
        <authorList>
            <person name="Pelsma A.J. K."/>
        </authorList>
    </citation>
    <scope>NUCLEOTIDE SEQUENCE</scope>
</reference>
<sequence length="318" mass="33703">MKPTDPRAARKRAGFALLAVIWGTGLIAMMVVAFMNNGRLRLQTATNVARATQASYVADGAIGLAIIELLARRNTISPTGLEIVFDGAPKFCVLDRAAVSLAIEDESGKIDINGAGPEMLTPALVGLGLDETRARDVAEAIVAYRTAANGAFGQIRSSGASDKPFEPKQSVFETALELDQVNGIDPELFRALLPFVTVSSRSAGVDARASPPGLFAALAGFPIENVRTLTATPFPNQLNRSDARFPANFNQQGDHGAFLIHVEVLLDSGQTAAKDALLDLRPPDGKLFGVRELRRGQSKSVERLRAIIATNGAGVPDC</sequence>
<name>A0AA48M4C6_9ZZZZ</name>
<dbReference type="SUPFAM" id="SSF158544">
    <property type="entry name" value="GspK insert domain-like"/>
    <property type="match status" value="1"/>
</dbReference>
<evidence type="ECO:0000256" key="3">
    <source>
        <dbReference type="ARBA" id="ARBA00022448"/>
    </source>
</evidence>
<keyword evidence="7" id="KW-0653">Protein transport</keyword>
<dbReference type="PANTHER" id="PTHR38831:SF1">
    <property type="entry name" value="TYPE II SECRETION SYSTEM PROTEIN K-RELATED"/>
    <property type="match status" value="1"/>
</dbReference>
<keyword evidence="3" id="KW-0813">Transport</keyword>
<dbReference type="InterPro" id="IPR049031">
    <property type="entry name" value="T2SSK_SAM-like_1st"/>
</dbReference>
<comment type="similarity">
    <text evidence="2">Belongs to the GSP K family.</text>
</comment>
<keyword evidence="9 10" id="KW-0472">Membrane</keyword>
<dbReference type="GO" id="GO:0005886">
    <property type="term" value="C:plasma membrane"/>
    <property type="evidence" value="ECO:0007669"/>
    <property type="project" value="UniProtKB-SubCell"/>
</dbReference>
<proteinExistence type="inferred from homology"/>